<sequence>MSLPCSSSIRFPSSWFLFLSPSPPFFYSLTLLMAPSKTPGVVAPVFLTQDRICFFFINKKKLPSSPSPTMVAEYAMISIQICMYHRHG</sequence>
<dbReference type="AlphaFoldDB" id="A0A5N7AZE9"/>
<dbReference type="EMBL" id="ML736265">
    <property type="protein sequence ID" value="KAE8375222.1"/>
    <property type="molecule type" value="Genomic_DNA"/>
</dbReference>
<dbReference type="Proteomes" id="UP000326198">
    <property type="component" value="Unassembled WGS sequence"/>
</dbReference>
<proteinExistence type="predicted"/>
<organism evidence="1 2">
    <name type="scientific">Aspergillus bertholletiae</name>
    <dbReference type="NCBI Taxonomy" id="1226010"/>
    <lineage>
        <taxon>Eukaryota</taxon>
        <taxon>Fungi</taxon>
        <taxon>Dikarya</taxon>
        <taxon>Ascomycota</taxon>
        <taxon>Pezizomycotina</taxon>
        <taxon>Eurotiomycetes</taxon>
        <taxon>Eurotiomycetidae</taxon>
        <taxon>Eurotiales</taxon>
        <taxon>Aspergillaceae</taxon>
        <taxon>Aspergillus</taxon>
        <taxon>Aspergillus subgen. Circumdati</taxon>
    </lineage>
</organism>
<protein>
    <submittedName>
        <fullName evidence="1">Uncharacterized protein</fullName>
    </submittedName>
</protein>
<reference evidence="1 2" key="1">
    <citation type="submission" date="2019-04" db="EMBL/GenBank/DDBJ databases">
        <title>Friends and foes A comparative genomics studyof 23 Aspergillus species from section Flavi.</title>
        <authorList>
            <consortium name="DOE Joint Genome Institute"/>
            <person name="Kjaerbolling I."/>
            <person name="Vesth T."/>
            <person name="Frisvad J.C."/>
            <person name="Nybo J.L."/>
            <person name="Theobald S."/>
            <person name="Kildgaard S."/>
            <person name="Isbrandt T."/>
            <person name="Kuo A."/>
            <person name="Sato A."/>
            <person name="Lyhne E.K."/>
            <person name="Kogle M.E."/>
            <person name="Wiebenga A."/>
            <person name="Kun R.S."/>
            <person name="Lubbers R.J."/>
            <person name="Makela M.R."/>
            <person name="Barry K."/>
            <person name="Chovatia M."/>
            <person name="Clum A."/>
            <person name="Daum C."/>
            <person name="Haridas S."/>
            <person name="He G."/>
            <person name="LaButti K."/>
            <person name="Lipzen A."/>
            <person name="Mondo S."/>
            <person name="Riley R."/>
            <person name="Salamov A."/>
            <person name="Simmons B.A."/>
            <person name="Magnuson J.K."/>
            <person name="Henrissat B."/>
            <person name="Mortensen U.H."/>
            <person name="Larsen T.O."/>
            <person name="Devries R.P."/>
            <person name="Grigoriev I.V."/>
            <person name="Machida M."/>
            <person name="Baker S.E."/>
            <person name="Andersen M.R."/>
        </authorList>
    </citation>
    <scope>NUCLEOTIDE SEQUENCE [LARGE SCALE GENOMIC DNA]</scope>
    <source>
        <strain evidence="1 2">IBT 29228</strain>
    </source>
</reference>
<keyword evidence="2" id="KW-1185">Reference proteome</keyword>
<evidence type="ECO:0000313" key="1">
    <source>
        <dbReference type="EMBL" id="KAE8375222.1"/>
    </source>
</evidence>
<evidence type="ECO:0000313" key="2">
    <source>
        <dbReference type="Proteomes" id="UP000326198"/>
    </source>
</evidence>
<name>A0A5N7AZE9_9EURO</name>
<accession>A0A5N7AZE9</accession>
<gene>
    <name evidence="1" type="ORF">BDV26DRAFT_268296</name>
</gene>